<evidence type="ECO:0000256" key="1">
    <source>
        <dbReference type="ARBA" id="ARBA00001031"/>
    </source>
</evidence>
<name>A0A410FS10_BIPS1</name>
<feature type="domain" description="SIS" evidence="9">
    <location>
        <begin position="284"/>
        <end position="425"/>
    </location>
</feature>
<feature type="domain" description="SIS" evidence="9">
    <location>
        <begin position="447"/>
        <end position="586"/>
    </location>
</feature>
<keyword evidence="6" id="KW-0677">Repeat</keyword>
<evidence type="ECO:0000256" key="7">
    <source>
        <dbReference type="ARBA" id="ARBA00022962"/>
    </source>
</evidence>
<evidence type="ECO:0000256" key="6">
    <source>
        <dbReference type="ARBA" id="ARBA00022737"/>
    </source>
</evidence>
<dbReference type="EMBL" id="CP034928">
    <property type="protein sequence ID" value="QAA75772.1"/>
    <property type="molecule type" value="Genomic_DNA"/>
</dbReference>
<dbReference type="NCBIfam" id="NF001484">
    <property type="entry name" value="PRK00331.1"/>
    <property type="match status" value="1"/>
</dbReference>
<dbReference type="GO" id="GO:0006487">
    <property type="term" value="P:protein N-linked glycosylation"/>
    <property type="evidence" value="ECO:0007669"/>
    <property type="project" value="TreeGrafter"/>
</dbReference>
<dbReference type="GO" id="GO:0097367">
    <property type="term" value="F:carbohydrate derivative binding"/>
    <property type="evidence" value="ECO:0007669"/>
    <property type="project" value="InterPro"/>
</dbReference>
<dbReference type="Pfam" id="PF13522">
    <property type="entry name" value="GATase_6"/>
    <property type="match status" value="1"/>
</dbReference>
<dbReference type="PANTHER" id="PTHR10937:SF0">
    <property type="entry name" value="GLUTAMINE--FRUCTOSE-6-PHOSPHATE TRANSAMINASE (ISOMERIZING)"/>
    <property type="match status" value="1"/>
</dbReference>
<evidence type="ECO:0000313" key="10">
    <source>
        <dbReference type="EMBL" id="QAA75772.1"/>
    </source>
</evidence>
<evidence type="ECO:0000313" key="11">
    <source>
        <dbReference type="Proteomes" id="UP000287233"/>
    </source>
</evidence>
<evidence type="ECO:0000256" key="4">
    <source>
        <dbReference type="ARBA" id="ARBA00022576"/>
    </source>
</evidence>
<dbReference type="InterPro" id="IPR035466">
    <property type="entry name" value="GlmS/AgaS_SIS"/>
</dbReference>
<evidence type="ECO:0000259" key="9">
    <source>
        <dbReference type="PROSITE" id="PS51464"/>
    </source>
</evidence>
<dbReference type="InterPro" id="IPR046348">
    <property type="entry name" value="SIS_dom_sf"/>
</dbReference>
<dbReference type="Pfam" id="PF01380">
    <property type="entry name" value="SIS"/>
    <property type="match status" value="2"/>
</dbReference>
<dbReference type="GO" id="GO:0004360">
    <property type="term" value="F:glutamine-fructose-6-phosphate transaminase (isomerizing) activity"/>
    <property type="evidence" value="ECO:0007669"/>
    <property type="project" value="UniProtKB-EC"/>
</dbReference>
<dbReference type="CDD" id="cd05008">
    <property type="entry name" value="SIS_GlmS_GlmD_1"/>
    <property type="match status" value="1"/>
</dbReference>
<feature type="domain" description="Glutamine amidotransferase type-2" evidence="8">
    <location>
        <begin position="2"/>
        <end position="221"/>
    </location>
</feature>
<keyword evidence="5 10" id="KW-0808">Transferase</keyword>
<evidence type="ECO:0000256" key="5">
    <source>
        <dbReference type="ARBA" id="ARBA00022679"/>
    </source>
</evidence>
<dbReference type="InterPro" id="IPR035490">
    <property type="entry name" value="GlmS/FrlB_SIS"/>
</dbReference>
<dbReference type="EC" id="2.6.1.16" evidence="2"/>
<dbReference type="Proteomes" id="UP000287233">
    <property type="component" value="Chromosome"/>
</dbReference>
<organism evidence="10 11">
    <name type="scientific">Bipolaricaulis sibiricus</name>
    <dbReference type="NCBI Taxonomy" id="2501609"/>
    <lineage>
        <taxon>Bacteria</taxon>
        <taxon>Candidatus Bipolaricaulota</taxon>
        <taxon>Candidatus Bipolaricaulia</taxon>
        <taxon>Candidatus Bipolaricaulales</taxon>
        <taxon>Candidatus Bipolaricaulaceae</taxon>
        <taxon>Candidatus Bipolaricaulis</taxon>
    </lineage>
</organism>
<comment type="catalytic activity">
    <reaction evidence="1">
        <text>D-fructose 6-phosphate + L-glutamine = D-glucosamine 6-phosphate + L-glutamate</text>
        <dbReference type="Rhea" id="RHEA:13237"/>
        <dbReference type="ChEBI" id="CHEBI:29985"/>
        <dbReference type="ChEBI" id="CHEBI:58359"/>
        <dbReference type="ChEBI" id="CHEBI:58725"/>
        <dbReference type="ChEBI" id="CHEBI:61527"/>
        <dbReference type="EC" id="2.6.1.16"/>
    </reaction>
</comment>
<dbReference type="NCBIfam" id="TIGR01135">
    <property type="entry name" value="glmS"/>
    <property type="match status" value="1"/>
</dbReference>
<dbReference type="KEGG" id="bih:BIP78_0004"/>
<dbReference type="PROSITE" id="PS51278">
    <property type="entry name" value="GATASE_TYPE_2"/>
    <property type="match status" value="1"/>
</dbReference>
<protein>
    <recommendedName>
        <fullName evidence="3">Glutamine--fructose-6-phosphate aminotransferase [isomerizing]</fullName>
        <ecNumber evidence="2">2.6.1.16</ecNumber>
    </recommendedName>
</protein>
<dbReference type="GO" id="GO:0006047">
    <property type="term" value="P:UDP-N-acetylglucosamine metabolic process"/>
    <property type="evidence" value="ECO:0007669"/>
    <property type="project" value="TreeGrafter"/>
</dbReference>
<proteinExistence type="predicted"/>
<dbReference type="SUPFAM" id="SSF53697">
    <property type="entry name" value="SIS domain"/>
    <property type="match status" value="1"/>
</dbReference>
<reference evidence="11" key="1">
    <citation type="submission" date="2018-12" db="EMBL/GenBank/DDBJ databases">
        <title>Complete genome sequence of an uncultured bacterium of the candidate phylum Bipolaricaulota.</title>
        <authorList>
            <person name="Kadnikov V.V."/>
            <person name="Mardanov A.V."/>
            <person name="Beletsky A.V."/>
            <person name="Frank Y.A."/>
            <person name="Karnachuk O.V."/>
            <person name="Ravin N.V."/>
        </authorList>
    </citation>
    <scope>NUCLEOTIDE SEQUENCE [LARGE SCALE GENOMIC DNA]</scope>
</reference>
<gene>
    <name evidence="10" type="ORF">BIP78_0004</name>
</gene>
<dbReference type="Gene3D" id="3.60.20.10">
    <property type="entry name" value="Glutamine Phosphoribosylpyrophosphate, subunit 1, domain 1"/>
    <property type="match status" value="1"/>
</dbReference>
<dbReference type="PROSITE" id="PS51464">
    <property type="entry name" value="SIS"/>
    <property type="match status" value="2"/>
</dbReference>
<dbReference type="SUPFAM" id="SSF56235">
    <property type="entry name" value="N-terminal nucleophile aminohydrolases (Ntn hydrolases)"/>
    <property type="match status" value="1"/>
</dbReference>
<keyword evidence="4 10" id="KW-0032">Aminotransferase</keyword>
<dbReference type="PANTHER" id="PTHR10937">
    <property type="entry name" value="GLUCOSAMINE--FRUCTOSE-6-PHOSPHATE AMINOTRANSFERASE, ISOMERIZING"/>
    <property type="match status" value="1"/>
</dbReference>
<sequence length="596" mass="64662">MCGIFGIVTDKDDVLGPVLTEAGRRLSYRGYDSVGCATIRADGSVDLRKDVGKVEEVASRLAFHEMRGTRGIVQLRWATFGAPSQANAQPHIDSDGDLVGAHNGNVVNNVELREAFIAQGMTVRSTNDGETCVHAVERYVDQGYPMLDAIRLAYRDLEGDYAFVIGRVGENRLYAFKKGSGLVAGITDGSAVVSSDLPSILPLTQRVLRVEDGEIVVLEPGRIELRRVEDGARVEREIETVAETMEEAQKEGYPHFMLKEIHEQPRRAREMLHLYDASPHVATLVERMQRARNLYLVGCGTSYHACLLGATYIARLAGRPAIPVLAPQFVPQYVPALGPEDVGVFVSQSGETKDVLLALDAAVARGLLPLGLLNVIGSTLMYRSRAYLPLACGYEISVPATKTFLNQALAFLYLALRMGGHPTAELHRVPELLEEAIAAADPQVVELVADLAGCDDLYCLGYGLTYPIALEGALKMKEVTYAHCEGMLSTEFKHGPLSAVTEGYPVIFVCGPEDVARVVSGVNEVTCRGGRAIAVAEEDPRLRANAHDLIVLPRAGPLLNPLLAVVPLQLLAYRLSVARGLDPDFPRNLSKTLTVD</sequence>
<dbReference type="InterPro" id="IPR029055">
    <property type="entry name" value="Ntn_hydrolases_N"/>
</dbReference>
<dbReference type="CDD" id="cd05009">
    <property type="entry name" value="SIS_GlmS_GlmD_2"/>
    <property type="match status" value="1"/>
</dbReference>
<dbReference type="GO" id="GO:0006002">
    <property type="term" value="P:fructose 6-phosphate metabolic process"/>
    <property type="evidence" value="ECO:0007669"/>
    <property type="project" value="TreeGrafter"/>
</dbReference>
<dbReference type="InterPro" id="IPR017932">
    <property type="entry name" value="GATase_2_dom"/>
</dbReference>
<dbReference type="Gene3D" id="3.40.50.10490">
    <property type="entry name" value="Glucose-6-phosphate isomerase like protein, domain 1"/>
    <property type="match status" value="2"/>
</dbReference>
<accession>A0A410FS10</accession>
<evidence type="ECO:0000256" key="3">
    <source>
        <dbReference type="ARBA" id="ARBA00016090"/>
    </source>
</evidence>
<keyword evidence="7" id="KW-0315">Glutamine amidotransferase</keyword>
<dbReference type="AlphaFoldDB" id="A0A410FS10"/>
<evidence type="ECO:0000256" key="2">
    <source>
        <dbReference type="ARBA" id="ARBA00012916"/>
    </source>
</evidence>
<evidence type="ECO:0000259" key="8">
    <source>
        <dbReference type="PROSITE" id="PS51278"/>
    </source>
</evidence>
<dbReference type="InterPro" id="IPR001347">
    <property type="entry name" value="SIS_dom"/>
</dbReference>
<dbReference type="InterPro" id="IPR005855">
    <property type="entry name" value="GFAT"/>
</dbReference>